<feature type="transmembrane region" description="Helical" evidence="1">
    <location>
        <begin position="39"/>
        <end position="58"/>
    </location>
</feature>
<gene>
    <name evidence="2" type="ORF">SAMN05421850_103154</name>
</gene>
<dbReference type="STRING" id="490829.SAMN05421850_103154"/>
<dbReference type="RefSeq" id="WP_090028110.1">
    <property type="nucleotide sequence ID" value="NZ_FNEB01000003.1"/>
</dbReference>
<dbReference type="EMBL" id="FNEB01000003">
    <property type="protein sequence ID" value="SDI50131.1"/>
    <property type="molecule type" value="Genomic_DNA"/>
</dbReference>
<keyword evidence="3" id="KW-1185">Reference proteome</keyword>
<dbReference type="OrthoDB" id="7644846at2"/>
<protein>
    <recommendedName>
        <fullName evidence="4">5-aminolevulinate synthase</fullName>
    </recommendedName>
</protein>
<dbReference type="Gene3D" id="1.10.3730.20">
    <property type="match status" value="1"/>
</dbReference>
<dbReference type="Proteomes" id="UP000199340">
    <property type="component" value="Unassembled WGS sequence"/>
</dbReference>
<accession>A0A1G8L3D5</accession>
<dbReference type="SUPFAM" id="SSF103481">
    <property type="entry name" value="Multidrug resistance efflux transporter EmrE"/>
    <property type="match status" value="1"/>
</dbReference>
<sequence>MDVFLTSSRVFLIVLAAAGYALAAIAMKLMAQSGTTPPFMALLAVVFLVIVLAEVQLLRQMDLSNVYIAIIAAETLMVLGYALWAGETLTAREIAGGGLVIAGTILVGA</sequence>
<reference evidence="2 3" key="1">
    <citation type="submission" date="2016-10" db="EMBL/GenBank/DDBJ databases">
        <authorList>
            <person name="de Groot N.N."/>
        </authorList>
    </citation>
    <scope>NUCLEOTIDE SEQUENCE [LARGE SCALE GENOMIC DNA]</scope>
    <source>
        <strain evidence="2 3">DSM 28010</strain>
    </source>
</reference>
<evidence type="ECO:0008006" key="4">
    <source>
        <dbReference type="Google" id="ProtNLM"/>
    </source>
</evidence>
<proteinExistence type="predicted"/>
<evidence type="ECO:0000313" key="2">
    <source>
        <dbReference type="EMBL" id="SDI50131.1"/>
    </source>
</evidence>
<feature type="transmembrane region" description="Helical" evidence="1">
    <location>
        <begin position="90"/>
        <end position="108"/>
    </location>
</feature>
<feature type="transmembrane region" description="Helical" evidence="1">
    <location>
        <begin position="65"/>
        <end position="84"/>
    </location>
</feature>
<keyword evidence="1" id="KW-1133">Transmembrane helix</keyword>
<organism evidence="2 3">
    <name type="scientific">Lutimaribacter saemankumensis</name>
    <dbReference type="NCBI Taxonomy" id="490829"/>
    <lineage>
        <taxon>Bacteria</taxon>
        <taxon>Pseudomonadati</taxon>
        <taxon>Pseudomonadota</taxon>
        <taxon>Alphaproteobacteria</taxon>
        <taxon>Rhodobacterales</taxon>
        <taxon>Roseobacteraceae</taxon>
        <taxon>Lutimaribacter</taxon>
    </lineage>
</organism>
<keyword evidence="1" id="KW-0812">Transmembrane</keyword>
<evidence type="ECO:0000313" key="3">
    <source>
        <dbReference type="Proteomes" id="UP000199340"/>
    </source>
</evidence>
<name>A0A1G8L3D5_9RHOB</name>
<keyword evidence="1" id="KW-0472">Membrane</keyword>
<evidence type="ECO:0000256" key="1">
    <source>
        <dbReference type="SAM" id="Phobius"/>
    </source>
</evidence>
<dbReference type="AlphaFoldDB" id="A0A1G8L3D5"/>
<dbReference type="InterPro" id="IPR037185">
    <property type="entry name" value="EmrE-like"/>
</dbReference>